<comment type="caution">
    <text evidence="15">The sequence shown here is derived from an EMBL/GenBank/DDBJ whole genome shotgun (WGS) entry which is preliminary data.</text>
</comment>
<sequence>MKVPNPVILPPQQDMKSLLKQINTRDKVSKDVRIQACHELFRGLTCSDYSVADIKNEKKDILGELAAVIHPKFGSLEVKRWCGRIAGVIGASVADEFDEFVKWTETQLKCARPVAEEEQAIFVSALHYALVELKSKRIRLSDEHAKGVLKVLAEFLDFTNSHLVFFPILDVCREMAEDYPLIFDEFFEEIVDYLFGWALESSMPSSVPKKCHEVIKSLLPFWRTRPDFGSHLMSQFLDDVGGYVEEYEKHGNLRNCVNKARAVLEILIVLLEVYVKDRNSVQQFYWDILQQTLTSCSSSMTQLGSEPSFRVGMFLSEYCIIFSTAVPLAESQHLNIISLCATTVSEIMRKYTANESAIVNCLKFFATVFTVSSLPAEFTVPLAERLGILEENSFFPFTLSGRPKVASALLSLLTSMMNPSVLPLLLASYTAVREKLLSEITSLRDGVDQQTTFLREREACLMVLIGAFAKLAALKSSLIVMMGLRPSLFHLLLTEMPLTDQWFISKHPAVHYCLLRVMHTHVSAHDYFLSNSEWLVQSNSPSCMFAQEQLQALEQLLTAKILWDTSRTLCVDWLHGLLSGVDDAAMANLSYRPEFVRIRWAVLTAVVNEKSNEKLHSVAARLKVLCAGDNKNAAAITKSVLNKLKTSGQSVGTAVWSSIDMRTYLRCSLCTTGWDQLEMGQFRLQSSSFGTDDFMLIMKFLLDRVVPSMQRNQNNDDEWLMDTIETLYAERLREDSSTKGEGEKHPDVMQKWRRALAHVANYCIENRMKTPLGKPMDTFNKIGGELLRLAKEVMVSPTSAAKPPSQSRGSVTSSRDKASKDDDDCLDIGEPRAISAAEEWWRVRCLLEFVEIFEKLMYHVNNGTMFPICNVSVLSRQFFTTNFASCQEWLSRTYPFAMIVAYHNGYYAQVIRFGTSALVDLEKKQLKAESGLAEGETPPPASSQTMAILCWMARAMAELGVEQAVHGLSIWVRRVYHADMPFLAAIAEIAAARYERSLVLLRNCIEDNTLSETFRGMLKDIRVDVLSRLRHPLFLDAMSCPTEFSLWNEAEKLDGQMPSGIDADSFTRLKQLSMYGKIEPAEISSGITWNLVDTAHRLETKLLQTLRRPEVVSMRENIASMARLVLVTDGGQRLHGRLAALNHIAGSVLRKMSRKGQLDAELNAAVLSDLAASFLVDDGEVGDAGERLRLGRQLTLWAERLGCSSPAQLHLPLAKLARKTGNPMVAGVHLHKASSSPILINNSPVLNSLRVAVQGTKMMWEIASPEQRARSFVTVFATLQGGYEMFCHSYQLQAMVNMEVPPLFEGMNGFVNGFSPMGVPFGVPPPNAGVLSPSSSAVLGEEMSRTCLRLANWLVDTPQLVAAIPPECRQSRLWMRLDSAGREMMGCDMVGSLLAVATELSPTLGKAHRRLGDWAFYSAETAANEKDKPLFDKNYRMLLGEGIPQSTLDGLWKALNSANSVAQLRENVVAALPNDSLTAESLLTSDSHFSNLWAQIRQRRSVFYNLAVSSYFAYIAQLGGKTTTGHKGTIGSVSATLRILGLLAKHADFLHDVIDQGLRVTNEHLWKDILPQLFARLSHPMKEVRESLLALLSRLCCSAPHAVVFQAVAGASSSMLVANDDDVIDASEREEDESSNKERCLMFEGCRVLVTVLEAHYPELVKDVREFVNELQRINLLNEERWTFVLANLDHEMEKRLEQIRAESEKTVNAAHLDDKTRLEIIAEKSRLITSSVYRILDDLYERTCLREPTTQNERLFVQVYGEKLQAMFEQSRANRKSAEKSWAPFKHMLGILLQKNSRRGGHALQMPEISPILSELSKSSIPIPGQENIEFSEVVTIDRVLKNALVLPTKTRPKKIAFIGSEGKEHMFLFKGQEDLHLDERIMQLLHICNLMLADSSSNRSWPPYSARHYAVTPLGTRSGLIQWVGGATPMFHIYRKWQLRQAQIKHSMERKSGMPATTAALDIDRPTDLFQKKMRGVFTEHNVEAAVIADRSKWPHNLLREVFNSLVKETPRDLISRELWMRAGSCDTWWRVVCRYARSTAVMSMIGAILGLGDRHLDNVLVNLDRGDIVHIDYNICFDKGRHLRVPETVPFRLTQNILHALGPTQVEGVFRESCSHVLSTLREGREVLLTVLDAFVYDPLVDWTVSDHLTASSAAVGVAVTLAVYGTDSRAVEAKPVAREMFSVRVRENTSLWTKNFNELQSALASVTDVLQRENVPPEKSVWNNRENLGQERVEAGRRLKASIARHHHIMKDFRPLLRALATCDERFAAYVRTYRERFSEPLVKAHQLLDAESLDLNACLRHFAVVQNNICDIYLGLLSLNENTQSARLQSPSALSPNSTKSDTPELPPGFEDSRPHHKQQQEQNAHASNVVRRVRARLEGRVEAADHQKVITPSEQVDILISQATNANLLSLMYEGWTAWNILVAFRIECVTAAAAVVAAGRRRRRTNGFVHHRGCVPVRIPSPCYVDASVVLDTCP</sequence>
<dbReference type="Gene3D" id="3.30.1010.10">
    <property type="entry name" value="Phosphatidylinositol 3-kinase Catalytic Subunit, Chain A, domain 4"/>
    <property type="match status" value="1"/>
</dbReference>
<dbReference type="InterPro" id="IPR031559">
    <property type="entry name" value="SMG1"/>
</dbReference>
<feature type="region of interest" description="Disordered" evidence="11">
    <location>
        <begin position="797"/>
        <end position="824"/>
    </location>
</feature>
<evidence type="ECO:0000259" key="14">
    <source>
        <dbReference type="PROSITE" id="PS51190"/>
    </source>
</evidence>
<comment type="similarity">
    <text evidence="1">Belongs to the PI3/PI4-kinase family.</text>
</comment>
<organism evidence="15 16">
    <name type="scientific">Ancylostoma ceylanicum</name>
    <dbReference type="NCBI Taxonomy" id="53326"/>
    <lineage>
        <taxon>Eukaryota</taxon>
        <taxon>Metazoa</taxon>
        <taxon>Ecdysozoa</taxon>
        <taxon>Nematoda</taxon>
        <taxon>Chromadorea</taxon>
        <taxon>Rhabditida</taxon>
        <taxon>Rhabditina</taxon>
        <taxon>Rhabditomorpha</taxon>
        <taxon>Strongyloidea</taxon>
        <taxon>Ancylostomatidae</taxon>
        <taxon>Ancylostomatinae</taxon>
        <taxon>Ancylostoma</taxon>
    </lineage>
</organism>
<feature type="compositionally biased region" description="Polar residues" evidence="11">
    <location>
        <begin position="2332"/>
        <end position="2346"/>
    </location>
</feature>
<dbReference type="InterPro" id="IPR039414">
    <property type="entry name" value="SMG1_PIKKc"/>
</dbReference>
<dbReference type="OrthoDB" id="10065496at2759"/>
<evidence type="ECO:0000256" key="6">
    <source>
        <dbReference type="ARBA" id="ARBA00022777"/>
    </source>
</evidence>
<dbReference type="GO" id="GO:0005634">
    <property type="term" value="C:nucleus"/>
    <property type="evidence" value="ECO:0007669"/>
    <property type="project" value="TreeGrafter"/>
</dbReference>
<dbReference type="SUPFAM" id="SSF56112">
    <property type="entry name" value="Protein kinase-like (PK-like)"/>
    <property type="match status" value="1"/>
</dbReference>
<dbReference type="InterPro" id="IPR050517">
    <property type="entry name" value="DDR_Repair_Kinase"/>
</dbReference>
<proteinExistence type="inferred from homology"/>
<evidence type="ECO:0000259" key="13">
    <source>
        <dbReference type="PROSITE" id="PS50290"/>
    </source>
</evidence>
<dbReference type="CDD" id="cd05170">
    <property type="entry name" value="PIKKc_SMG1"/>
    <property type="match status" value="1"/>
</dbReference>
<keyword evidence="6" id="KW-0418">Kinase</keyword>
<keyword evidence="5" id="KW-0547">Nucleotide-binding</keyword>
<evidence type="ECO:0000256" key="11">
    <source>
        <dbReference type="SAM" id="MobiDB-lite"/>
    </source>
</evidence>
<evidence type="ECO:0000256" key="9">
    <source>
        <dbReference type="ARBA" id="ARBA00047899"/>
    </source>
</evidence>
<dbReference type="GO" id="GO:0031931">
    <property type="term" value="C:TORC1 complex"/>
    <property type="evidence" value="ECO:0007669"/>
    <property type="project" value="TreeGrafter"/>
</dbReference>
<comment type="catalytic activity">
    <reaction evidence="10">
        <text>L-seryl-[protein] + ATP = O-phospho-L-seryl-[protein] + ADP + H(+)</text>
        <dbReference type="Rhea" id="RHEA:17989"/>
        <dbReference type="Rhea" id="RHEA-COMP:9863"/>
        <dbReference type="Rhea" id="RHEA-COMP:11604"/>
        <dbReference type="ChEBI" id="CHEBI:15378"/>
        <dbReference type="ChEBI" id="CHEBI:29999"/>
        <dbReference type="ChEBI" id="CHEBI:30616"/>
        <dbReference type="ChEBI" id="CHEBI:83421"/>
        <dbReference type="ChEBI" id="CHEBI:456216"/>
        <dbReference type="EC" id="2.7.11.1"/>
    </reaction>
</comment>
<dbReference type="InterPro" id="IPR016024">
    <property type="entry name" value="ARM-type_fold"/>
</dbReference>
<dbReference type="Gene3D" id="1.10.1070.11">
    <property type="entry name" value="Phosphatidylinositol 3-/4-kinase, catalytic domain"/>
    <property type="match status" value="1"/>
</dbReference>
<dbReference type="EC" id="2.7.11.1" evidence="2"/>
<dbReference type="SMART" id="SM00146">
    <property type="entry name" value="PI3Kc"/>
    <property type="match status" value="1"/>
</dbReference>
<keyword evidence="12" id="KW-1133">Transmembrane helix</keyword>
<evidence type="ECO:0000256" key="7">
    <source>
        <dbReference type="ARBA" id="ARBA00022840"/>
    </source>
</evidence>
<keyword evidence="3" id="KW-0723">Serine/threonine-protein kinase</keyword>
<dbReference type="GO" id="GO:0000184">
    <property type="term" value="P:nuclear-transcribed mRNA catabolic process, nonsense-mediated decay"/>
    <property type="evidence" value="ECO:0007669"/>
    <property type="project" value="UniProtKB-KW"/>
</dbReference>
<protein>
    <recommendedName>
        <fullName evidence="2">non-specific serine/threonine protein kinase</fullName>
        <ecNumber evidence="2">2.7.11.1</ecNumber>
    </recommendedName>
</protein>
<dbReference type="InterPro" id="IPR036940">
    <property type="entry name" value="PI3/4_kinase_cat_sf"/>
</dbReference>
<dbReference type="EMBL" id="JARK01001348">
    <property type="protein sequence ID" value="EYC25343.1"/>
    <property type="molecule type" value="Genomic_DNA"/>
</dbReference>
<dbReference type="GO" id="GO:0031932">
    <property type="term" value="C:TORC2 complex"/>
    <property type="evidence" value="ECO:0007669"/>
    <property type="project" value="TreeGrafter"/>
</dbReference>
<dbReference type="InterPro" id="IPR000403">
    <property type="entry name" value="PI3/4_kinase_cat_dom"/>
</dbReference>
<evidence type="ECO:0000313" key="15">
    <source>
        <dbReference type="EMBL" id="EYC25343.1"/>
    </source>
</evidence>
<dbReference type="PROSITE" id="PS51190">
    <property type="entry name" value="FATC"/>
    <property type="match status" value="1"/>
</dbReference>
<dbReference type="GO" id="GO:0016242">
    <property type="term" value="P:negative regulation of macroautophagy"/>
    <property type="evidence" value="ECO:0007669"/>
    <property type="project" value="TreeGrafter"/>
</dbReference>
<dbReference type="GO" id="GO:0031929">
    <property type="term" value="P:TOR signaling"/>
    <property type="evidence" value="ECO:0007669"/>
    <property type="project" value="TreeGrafter"/>
</dbReference>
<evidence type="ECO:0000256" key="2">
    <source>
        <dbReference type="ARBA" id="ARBA00012513"/>
    </source>
</evidence>
<name>A0A016VF22_9BILA</name>
<keyword evidence="8" id="KW-0866">Nonsense-mediated mRNA decay</keyword>
<keyword evidence="7" id="KW-0067">ATP-binding</keyword>
<feature type="domain" description="PI3K/PI4K catalytic" evidence="13">
    <location>
        <begin position="1841"/>
        <end position="2193"/>
    </location>
</feature>
<dbReference type="GO" id="GO:0005524">
    <property type="term" value="F:ATP binding"/>
    <property type="evidence" value="ECO:0007669"/>
    <property type="project" value="UniProtKB-KW"/>
</dbReference>
<evidence type="ECO:0000256" key="10">
    <source>
        <dbReference type="ARBA" id="ARBA00048679"/>
    </source>
</evidence>
<dbReference type="Proteomes" id="UP000024635">
    <property type="component" value="Unassembled WGS sequence"/>
</dbReference>
<evidence type="ECO:0000256" key="4">
    <source>
        <dbReference type="ARBA" id="ARBA00022679"/>
    </source>
</evidence>
<evidence type="ECO:0000256" key="8">
    <source>
        <dbReference type="ARBA" id="ARBA00023161"/>
    </source>
</evidence>
<dbReference type="Pfam" id="PF15785">
    <property type="entry name" value="SMG1"/>
    <property type="match status" value="1"/>
</dbReference>
<dbReference type="Pfam" id="PF02260">
    <property type="entry name" value="FATC"/>
    <property type="match status" value="1"/>
</dbReference>
<keyword evidence="4" id="KW-0808">Transferase</keyword>
<feature type="transmembrane region" description="Helical" evidence="12">
    <location>
        <begin position="2422"/>
        <end position="2445"/>
    </location>
</feature>
<feature type="region of interest" description="Disordered" evidence="11">
    <location>
        <begin position="2332"/>
        <end position="2375"/>
    </location>
</feature>
<keyword evidence="12" id="KW-0812">Transmembrane</keyword>
<keyword evidence="12" id="KW-0472">Membrane</keyword>
<dbReference type="PROSITE" id="PS50290">
    <property type="entry name" value="PI3_4_KINASE_3"/>
    <property type="match status" value="1"/>
</dbReference>
<evidence type="ECO:0000256" key="12">
    <source>
        <dbReference type="SAM" id="Phobius"/>
    </source>
</evidence>
<dbReference type="SUPFAM" id="SSF48371">
    <property type="entry name" value="ARM repeat"/>
    <property type="match status" value="2"/>
</dbReference>
<evidence type="ECO:0000256" key="5">
    <source>
        <dbReference type="ARBA" id="ARBA00022741"/>
    </source>
</evidence>
<comment type="catalytic activity">
    <reaction evidence="9">
        <text>L-threonyl-[protein] + ATP = O-phospho-L-threonyl-[protein] + ADP + H(+)</text>
        <dbReference type="Rhea" id="RHEA:46608"/>
        <dbReference type="Rhea" id="RHEA-COMP:11060"/>
        <dbReference type="Rhea" id="RHEA-COMP:11605"/>
        <dbReference type="ChEBI" id="CHEBI:15378"/>
        <dbReference type="ChEBI" id="CHEBI:30013"/>
        <dbReference type="ChEBI" id="CHEBI:30616"/>
        <dbReference type="ChEBI" id="CHEBI:61977"/>
        <dbReference type="ChEBI" id="CHEBI:456216"/>
        <dbReference type="EC" id="2.7.11.1"/>
    </reaction>
</comment>
<gene>
    <name evidence="15" type="primary">Acey_s0012.g1833</name>
    <name evidence="15" type="synonym">Acey-smg-1</name>
    <name evidence="15" type="ORF">Y032_0012g1833</name>
</gene>
<keyword evidence="16" id="KW-1185">Reference proteome</keyword>
<evidence type="ECO:0000256" key="3">
    <source>
        <dbReference type="ARBA" id="ARBA00022527"/>
    </source>
</evidence>
<dbReference type="InterPro" id="IPR011009">
    <property type="entry name" value="Kinase-like_dom_sf"/>
</dbReference>
<dbReference type="InterPro" id="IPR003152">
    <property type="entry name" value="FATC_dom"/>
</dbReference>
<dbReference type="Pfam" id="PF00454">
    <property type="entry name" value="PI3_PI4_kinase"/>
    <property type="match status" value="1"/>
</dbReference>
<dbReference type="SMART" id="SM01343">
    <property type="entry name" value="FATC"/>
    <property type="match status" value="1"/>
</dbReference>
<feature type="domain" description="FATC" evidence="14">
    <location>
        <begin position="2394"/>
        <end position="2426"/>
    </location>
</feature>
<evidence type="ECO:0000313" key="16">
    <source>
        <dbReference type="Proteomes" id="UP000024635"/>
    </source>
</evidence>
<dbReference type="PANTHER" id="PTHR11139">
    <property type="entry name" value="ATAXIA TELANGIECTASIA MUTATED ATM -RELATED"/>
    <property type="match status" value="1"/>
</dbReference>
<dbReference type="GO" id="GO:0004674">
    <property type="term" value="F:protein serine/threonine kinase activity"/>
    <property type="evidence" value="ECO:0007669"/>
    <property type="project" value="UniProtKB-KW"/>
</dbReference>
<dbReference type="GO" id="GO:0005737">
    <property type="term" value="C:cytoplasm"/>
    <property type="evidence" value="ECO:0007669"/>
    <property type="project" value="TreeGrafter"/>
</dbReference>
<dbReference type="STRING" id="53326.A0A016VF22"/>
<accession>A0A016VF22</accession>
<feature type="compositionally biased region" description="Polar residues" evidence="11">
    <location>
        <begin position="797"/>
        <end position="812"/>
    </location>
</feature>
<evidence type="ECO:0000256" key="1">
    <source>
        <dbReference type="ARBA" id="ARBA00011031"/>
    </source>
</evidence>
<reference evidence="16" key="1">
    <citation type="journal article" date="2015" name="Nat. Genet.">
        <title>The genome and transcriptome of the zoonotic hookworm Ancylostoma ceylanicum identify infection-specific gene families.</title>
        <authorList>
            <person name="Schwarz E.M."/>
            <person name="Hu Y."/>
            <person name="Antoshechkin I."/>
            <person name="Miller M.M."/>
            <person name="Sternberg P.W."/>
            <person name="Aroian R.V."/>
        </authorList>
    </citation>
    <scope>NUCLEOTIDE SEQUENCE</scope>
    <source>
        <strain evidence="16">HY135</strain>
    </source>
</reference>
<dbReference type="PANTHER" id="PTHR11139:SF119">
    <property type="entry name" value="SERINE_THREONINE-PROTEIN KINASE SMG1"/>
    <property type="match status" value="1"/>
</dbReference>